<sequence>MSLNINREVARMKRMATGALKDHYESVCGEPPRSHNRDWLVKKIAWRLQANEEGGLPERVRQRALAMADDADLRKRPPRDFTMKIDEANEQTCLVAADDDRDERLPPPGTILTKTYKGRTLTVLVRQSDFEFNGEIFSTLSAIANAVTGSHVNGFTFFKLSQKKGANQ</sequence>
<dbReference type="Proteomes" id="UP001416858">
    <property type="component" value="Unassembled WGS sequence"/>
</dbReference>
<organism evidence="1 2">
    <name type="scientific">Novipirellula caenicola</name>
    <dbReference type="NCBI Taxonomy" id="1536901"/>
    <lineage>
        <taxon>Bacteria</taxon>
        <taxon>Pseudomonadati</taxon>
        <taxon>Planctomycetota</taxon>
        <taxon>Planctomycetia</taxon>
        <taxon>Pirellulales</taxon>
        <taxon>Pirellulaceae</taxon>
        <taxon>Novipirellula</taxon>
    </lineage>
</organism>
<gene>
    <name evidence="1" type="ORF">Rcae01_04711</name>
</gene>
<evidence type="ECO:0000313" key="2">
    <source>
        <dbReference type="Proteomes" id="UP001416858"/>
    </source>
</evidence>
<dbReference type="Pfam" id="PF11149">
    <property type="entry name" value="DUF2924"/>
    <property type="match status" value="1"/>
</dbReference>
<keyword evidence="2" id="KW-1185">Reference proteome</keyword>
<dbReference type="RefSeq" id="WP_345686076.1">
    <property type="nucleotide sequence ID" value="NZ_BAABRO010000012.1"/>
</dbReference>
<dbReference type="InterPro" id="IPR021322">
    <property type="entry name" value="DUF2924"/>
</dbReference>
<name>A0ABP9VZB1_9BACT</name>
<evidence type="ECO:0008006" key="3">
    <source>
        <dbReference type="Google" id="ProtNLM"/>
    </source>
</evidence>
<proteinExistence type="predicted"/>
<reference evidence="1 2" key="1">
    <citation type="submission" date="2024-02" db="EMBL/GenBank/DDBJ databases">
        <title>Rhodopirellula caenicola NBRC 110016.</title>
        <authorList>
            <person name="Ichikawa N."/>
            <person name="Katano-Makiyama Y."/>
            <person name="Hidaka K."/>
        </authorList>
    </citation>
    <scope>NUCLEOTIDE SEQUENCE [LARGE SCALE GENOMIC DNA]</scope>
    <source>
        <strain evidence="1 2">NBRC 110016</strain>
    </source>
</reference>
<evidence type="ECO:0000313" key="1">
    <source>
        <dbReference type="EMBL" id="GAA5509212.1"/>
    </source>
</evidence>
<protein>
    <recommendedName>
        <fullName evidence="3">DUF2924 domain-containing protein</fullName>
    </recommendedName>
</protein>
<comment type="caution">
    <text evidence="1">The sequence shown here is derived from an EMBL/GenBank/DDBJ whole genome shotgun (WGS) entry which is preliminary data.</text>
</comment>
<accession>A0ABP9VZB1</accession>
<dbReference type="EMBL" id="BAABRO010000012">
    <property type="protein sequence ID" value="GAA5509212.1"/>
    <property type="molecule type" value="Genomic_DNA"/>
</dbReference>